<evidence type="ECO:0000256" key="2">
    <source>
        <dbReference type="ARBA" id="ARBA00022737"/>
    </source>
</evidence>
<dbReference type="AlphaFoldDB" id="A0A7J5YVB0"/>
<dbReference type="EMBL" id="JAAKFY010000009">
    <property type="protein sequence ID" value="KAF3852437.1"/>
    <property type="molecule type" value="Genomic_DNA"/>
</dbReference>
<dbReference type="SMART" id="SM00369">
    <property type="entry name" value="LRR_TYP"/>
    <property type="match status" value="4"/>
</dbReference>
<dbReference type="InterPro" id="IPR050333">
    <property type="entry name" value="SLRP"/>
</dbReference>
<name>A0A7J5YVB0_DISMA</name>
<dbReference type="Proteomes" id="UP000518266">
    <property type="component" value="Unassembled WGS sequence"/>
</dbReference>
<evidence type="ECO:0008006" key="5">
    <source>
        <dbReference type="Google" id="ProtNLM"/>
    </source>
</evidence>
<dbReference type="PRINTS" id="PR00019">
    <property type="entry name" value="LEURICHRPT"/>
</dbReference>
<dbReference type="Pfam" id="PF13855">
    <property type="entry name" value="LRR_8"/>
    <property type="match status" value="1"/>
</dbReference>
<dbReference type="InterPro" id="IPR032675">
    <property type="entry name" value="LRR_dom_sf"/>
</dbReference>
<evidence type="ECO:0000256" key="1">
    <source>
        <dbReference type="ARBA" id="ARBA00022614"/>
    </source>
</evidence>
<keyword evidence="4" id="KW-1185">Reference proteome</keyword>
<protein>
    <recommendedName>
        <fullName evidence="5">Toll-like receptor 3</fullName>
    </recommendedName>
</protein>
<accession>A0A7J5YVB0</accession>
<dbReference type="Pfam" id="PF00560">
    <property type="entry name" value="LRR_1"/>
    <property type="match status" value="1"/>
</dbReference>
<dbReference type="Gene3D" id="3.80.10.10">
    <property type="entry name" value="Ribonuclease Inhibitor"/>
    <property type="match status" value="1"/>
</dbReference>
<dbReference type="PANTHER" id="PTHR45712:SF22">
    <property type="entry name" value="INSULIN-LIKE GROWTH FACTOR-BINDING PROTEIN COMPLEX ACID LABILE SUBUNIT"/>
    <property type="match status" value="1"/>
</dbReference>
<dbReference type="PANTHER" id="PTHR45712">
    <property type="entry name" value="AGAP008170-PA"/>
    <property type="match status" value="1"/>
</dbReference>
<evidence type="ECO:0000313" key="4">
    <source>
        <dbReference type="Proteomes" id="UP000518266"/>
    </source>
</evidence>
<proteinExistence type="predicted"/>
<evidence type="ECO:0000313" key="3">
    <source>
        <dbReference type="EMBL" id="KAF3852437.1"/>
    </source>
</evidence>
<dbReference type="OrthoDB" id="676979at2759"/>
<dbReference type="InterPro" id="IPR001611">
    <property type="entry name" value="Leu-rich_rpt"/>
</dbReference>
<sequence length="270" mass="30111">MMIIICCLMPGPHNCVALRKTSCDVHDSIADCSHLSLSAVPQNLPSNIISLDLSHNRLKSIPPVSLSPYPGLRRLSVSHNSITKLDPGLCQTLPLLQTLNMGHNQVHVLKKEDVNHCTNLTWLIMDSNKLKLQGEPFSALQRLQFLDVSLNKLQSAKLGTQIQLPNLVSLNLALNDFTTLKKDDFLFLNNSSSLLVLNMSFVHLKKLEPGCFTPISGLRTLIMDRSNMSTLGFSELCSELSATAIEALYLRKMNLAKLQTQPLKRYRKQI</sequence>
<keyword evidence="1" id="KW-0433">Leucine-rich repeat</keyword>
<dbReference type="PROSITE" id="PS51450">
    <property type="entry name" value="LRR"/>
    <property type="match status" value="1"/>
</dbReference>
<comment type="caution">
    <text evidence="3">The sequence shown here is derived from an EMBL/GenBank/DDBJ whole genome shotgun (WGS) entry which is preliminary data.</text>
</comment>
<dbReference type="SUPFAM" id="SSF52058">
    <property type="entry name" value="L domain-like"/>
    <property type="match status" value="1"/>
</dbReference>
<keyword evidence="2" id="KW-0677">Repeat</keyword>
<reference evidence="3 4" key="1">
    <citation type="submission" date="2020-03" db="EMBL/GenBank/DDBJ databases">
        <title>Dissostichus mawsoni Genome sequencing and assembly.</title>
        <authorList>
            <person name="Park H."/>
        </authorList>
    </citation>
    <scope>NUCLEOTIDE SEQUENCE [LARGE SCALE GENOMIC DNA]</scope>
    <source>
        <strain evidence="3">DM0001</strain>
        <tissue evidence="3">Muscle</tissue>
    </source>
</reference>
<dbReference type="InterPro" id="IPR003591">
    <property type="entry name" value="Leu-rich_rpt_typical-subtyp"/>
</dbReference>
<gene>
    <name evidence="3" type="ORF">F7725_005792</name>
</gene>
<organism evidence="3 4">
    <name type="scientific">Dissostichus mawsoni</name>
    <name type="common">Antarctic cod</name>
    <dbReference type="NCBI Taxonomy" id="36200"/>
    <lineage>
        <taxon>Eukaryota</taxon>
        <taxon>Metazoa</taxon>
        <taxon>Chordata</taxon>
        <taxon>Craniata</taxon>
        <taxon>Vertebrata</taxon>
        <taxon>Euteleostomi</taxon>
        <taxon>Actinopterygii</taxon>
        <taxon>Neopterygii</taxon>
        <taxon>Teleostei</taxon>
        <taxon>Neoteleostei</taxon>
        <taxon>Acanthomorphata</taxon>
        <taxon>Eupercaria</taxon>
        <taxon>Perciformes</taxon>
        <taxon>Notothenioidei</taxon>
        <taxon>Nototheniidae</taxon>
        <taxon>Dissostichus</taxon>
    </lineage>
</organism>